<dbReference type="OrthoDB" id="5815838at2"/>
<proteinExistence type="predicted"/>
<reference evidence="1 2" key="1">
    <citation type="submission" date="2016-12" db="EMBL/GenBank/DDBJ databases">
        <title>Diversity of luminous bacteria.</title>
        <authorList>
            <person name="Yoshizawa S."/>
            <person name="Kogure K."/>
        </authorList>
    </citation>
    <scope>NUCLEOTIDE SEQUENCE [LARGE SCALE GENOMIC DNA]</scope>
    <source>
        <strain evidence="1 2">ATCC 33715</strain>
    </source>
</reference>
<dbReference type="Proteomes" id="UP000239263">
    <property type="component" value="Unassembled WGS sequence"/>
</dbReference>
<sequence>MAEHNTPQFQVGQTFTDHPFQEGDGAMLELFRNDLPNMLYVGLGNITADEQAMLGQTGAQLGVITSDNGGCLVVVSFGDLAFEMQLNSAAIPDDYFTVTEDKTLSVSMIAVDTATNLLCAIREFKLPEELSRQFIEVTKAQRELGNVDAVNMENMQLINSLTPEALQEKMEFHPLQSVIAAPTCGCGHSHHHDHSH</sequence>
<evidence type="ECO:0000313" key="1">
    <source>
        <dbReference type="EMBL" id="PQJ83071.1"/>
    </source>
</evidence>
<name>A0A2S7X089_9GAMM</name>
<dbReference type="RefSeq" id="WP_105056920.1">
    <property type="nucleotide sequence ID" value="NZ_CAWNRT010000004.1"/>
</dbReference>
<protein>
    <submittedName>
        <fullName evidence="1">Uncharacterized protein</fullName>
    </submittedName>
</protein>
<comment type="caution">
    <text evidence="1">The sequence shown here is derived from an EMBL/GenBank/DDBJ whole genome shotgun (WGS) entry which is preliminary data.</text>
</comment>
<gene>
    <name evidence="1" type="ORF">BTO22_19340</name>
</gene>
<organism evidence="1 2">
    <name type="scientific">Aliivibrio sifiae</name>
    <dbReference type="NCBI Taxonomy" id="566293"/>
    <lineage>
        <taxon>Bacteria</taxon>
        <taxon>Pseudomonadati</taxon>
        <taxon>Pseudomonadota</taxon>
        <taxon>Gammaproteobacteria</taxon>
        <taxon>Vibrionales</taxon>
        <taxon>Vibrionaceae</taxon>
        <taxon>Aliivibrio</taxon>
    </lineage>
</organism>
<dbReference type="EMBL" id="MSCO01000004">
    <property type="protein sequence ID" value="PQJ83071.1"/>
    <property type="molecule type" value="Genomic_DNA"/>
</dbReference>
<accession>A0A2S7X089</accession>
<evidence type="ECO:0000313" key="2">
    <source>
        <dbReference type="Proteomes" id="UP000239263"/>
    </source>
</evidence>
<dbReference type="AlphaFoldDB" id="A0A2S7X089"/>